<dbReference type="Proteomes" id="UP000007383">
    <property type="component" value="Chromosome"/>
</dbReference>
<dbReference type="PATRIC" id="fig|889378.3.peg.2734"/>
<dbReference type="Gene3D" id="2.160.10.10">
    <property type="entry name" value="Hexapeptide repeat proteins"/>
    <property type="match status" value="1"/>
</dbReference>
<evidence type="ECO:0000313" key="2">
    <source>
        <dbReference type="EMBL" id="AFG38785.1"/>
    </source>
</evidence>
<evidence type="ECO:0000259" key="1">
    <source>
        <dbReference type="Pfam" id="PF16314"/>
    </source>
</evidence>
<dbReference type="SUPFAM" id="SSF51161">
    <property type="entry name" value="Trimeric LpxA-like enzymes"/>
    <property type="match status" value="1"/>
</dbReference>
<accession>H9UMP2</accession>
<feature type="domain" description="DUF4954" evidence="1">
    <location>
        <begin position="30"/>
        <end position="358"/>
    </location>
</feature>
<dbReference type="RefSeq" id="WP_014456767.1">
    <property type="nucleotide sequence ID" value="NC_017098.1"/>
</dbReference>
<name>H9UMP2_SPIAZ</name>
<organism evidence="2 3">
    <name type="scientific">Spirochaeta africana (strain ATCC 700263 / DSM 8902 / Z-7692)</name>
    <dbReference type="NCBI Taxonomy" id="889378"/>
    <lineage>
        <taxon>Bacteria</taxon>
        <taxon>Pseudomonadati</taxon>
        <taxon>Spirochaetota</taxon>
        <taxon>Spirochaetia</taxon>
        <taxon>Spirochaetales</taxon>
        <taxon>Spirochaetaceae</taxon>
        <taxon>Spirochaeta</taxon>
    </lineage>
</organism>
<proteinExistence type="predicted"/>
<sequence>MNPGFFFRNHVSHIAAYRQQLNTDHARLGFRQLTSAEADRLMQFGCRCTDWDQVLVSDPFRPEAFEDCRFSGRVYLDTGGQYPLAADLPAAAVSLPEISISNSRIGNSYIAAGSTITDASLCGVFLEPGVRILSSNIHGGSPGESGAQPFGIGMSMALLNESLPVQLPLMPDWTLPDYLERLHRSRQSPDMRRTSAAQTPPTAIPPVLHGISILGRGCSVMHTRQIRNSYLGPGCSCTGADEVRDTTLLNGGAGPSRVGTGCILRMAALQPGAQADTQARIERSCILETASIENSALVSDSIIGPGSAIGQGEVTASVLGPLTGLHHQSLLIAADWSAGRGNVGYGANVGSNHSSRMADREIRIGEGMFFGLDTAVQFPANYQDAPYSIVATAVVLPPQRMAMPFSLIVPLPDFLPGGSHRSDKNLQIPAGANRLVPGWVLDRNLFAIFRNWQKYQDRFTARAHHIDPFPLRQEIRQQLQRALTILQQVAPAAESPDGSKGFLLPLQIPEVGHNIVLQQDLLAAIQAYRNAIRFGELWDRSEQAPAGLSTDDRSGFARLLQQYLDGITAAWHKDLNRHAAIFPEDDWQTDPENDPVLQAVLAPLQRKLDSL</sequence>
<dbReference type="AlphaFoldDB" id="H9UMP2"/>
<evidence type="ECO:0000313" key="3">
    <source>
        <dbReference type="Proteomes" id="UP000007383"/>
    </source>
</evidence>
<dbReference type="InterPro" id="IPR011004">
    <property type="entry name" value="Trimer_LpxA-like_sf"/>
</dbReference>
<protein>
    <recommendedName>
        <fullName evidence="1">DUF4954 domain-containing protein</fullName>
    </recommendedName>
</protein>
<gene>
    <name evidence="2" type="ordered locus">Spiaf_2761</name>
</gene>
<dbReference type="eggNOG" id="COG0448">
    <property type="taxonomic scope" value="Bacteria"/>
</dbReference>
<dbReference type="HOGENOM" id="CLU_030321_0_0_12"/>
<keyword evidence="3" id="KW-1185">Reference proteome</keyword>
<dbReference type="KEGG" id="sfc:Spiaf_2761"/>
<dbReference type="Pfam" id="PF16314">
    <property type="entry name" value="DUF4954"/>
    <property type="match status" value="1"/>
</dbReference>
<dbReference type="InterPro" id="IPR032533">
    <property type="entry name" value="DUF4954"/>
</dbReference>
<dbReference type="OrthoDB" id="9808076at2"/>
<dbReference type="EMBL" id="CP003282">
    <property type="protein sequence ID" value="AFG38785.1"/>
    <property type="molecule type" value="Genomic_DNA"/>
</dbReference>
<dbReference type="STRING" id="889378.Spiaf_2761"/>
<reference evidence="3" key="1">
    <citation type="journal article" date="2013" name="Stand. Genomic Sci.">
        <title>Complete genome sequence of the halophilic bacterium Spirochaeta africana type strain (Z-7692(T)) from the alkaline Lake Magadi in the East African Rift.</title>
        <authorList>
            <person name="Liolos K."/>
            <person name="Abt B."/>
            <person name="Scheuner C."/>
            <person name="Teshima H."/>
            <person name="Held B."/>
            <person name="Lapidus A."/>
            <person name="Nolan M."/>
            <person name="Lucas S."/>
            <person name="Deshpande S."/>
            <person name="Cheng J.F."/>
            <person name="Tapia R."/>
            <person name="Goodwin L.A."/>
            <person name="Pitluck S."/>
            <person name="Pagani I."/>
            <person name="Ivanova N."/>
            <person name="Mavromatis K."/>
            <person name="Mikhailova N."/>
            <person name="Huntemann M."/>
            <person name="Pati A."/>
            <person name="Chen A."/>
            <person name="Palaniappan K."/>
            <person name="Land M."/>
            <person name="Rohde M."/>
            <person name="Tindall B.J."/>
            <person name="Detter J.C."/>
            <person name="Goker M."/>
            <person name="Bristow J."/>
            <person name="Eisen J.A."/>
            <person name="Markowitz V."/>
            <person name="Hugenholtz P."/>
            <person name="Woyke T."/>
            <person name="Klenk H.P."/>
            <person name="Kyrpides N.C."/>
        </authorList>
    </citation>
    <scope>NUCLEOTIDE SEQUENCE</scope>
    <source>
        <strain evidence="3">ATCC 700263 / DSM 8902 / Z-7692</strain>
    </source>
</reference>